<dbReference type="InterPro" id="IPR001254">
    <property type="entry name" value="Trypsin_dom"/>
</dbReference>
<dbReference type="Proteomes" id="UP000182740">
    <property type="component" value="Unassembled WGS sequence"/>
</dbReference>
<dbReference type="InterPro" id="IPR013517">
    <property type="entry name" value="FG-GAP"/>
</dbReference>
<name>A0A1K1T1P4_9PSEU</name>
<dbReference type="InterPro" id="IPR001314">
    <property type="entry name" value="Peptidase_S1A"/>
</dbReference>
<keyword evidence="1 2" id="KW-0732">Signal</keyword>
<dbReference type="OrthoDB" id="9815928at2"/>
<evidence type="ECO:0000259" key="3">
    <source>
        <dbReference type="PROSITE" id="PS50240"/>
    </source>
</evidence>
<dbReference type="SUPFAM" id="SSF50494">
    <property type="entry name" value="Trypsin-like serine proteases"/>
    <property type="match status" value="1"/>
</dbReference>
<feature type="chain" id="PRO_5012927634" evidence="2">
    <location>
        <begin position="29"/>
        <end position="627"/>
    </location>
</feature>
<dbReference type="InterPro" id="IPR009003">
    <property type="entry name" value="Peptidase_S1_PA"/>
</dbReference>
<dbReference type="Pfam" id="PF13517">
    <property type="entry name" value="FG-GAP_3"/>
    <property type="match status" value="3"/>
</dbReference>
<reference evidence="5" key="1">
    <citation type="submission" date="2016-11" db="EMBL/GenBank/DDBJ databases">
        <authorList>
            <person name="Varghese N."/>
            <person name="Submissions S."/>
        </authorList>
    </citation>
    <scope>NUCLEOTIDE SEQUENCE [LARGE SCALE GENOMIC DNA]</scope>
    <source>
        <strain evidence="5">DSM 44671</strain>
    </source>
</reference>
<dbReference type="PANTHER" id="PTHR46580:SF2">
    <property type="entry name" value="MAM DOMAIN-CONTAINING PROTEIN"/>
    <property type="match status" value="1"/>
</dbReference>
<evidence type="ECO:0000313" key="5">
    <source>
        <dbReference type="Proteomes" id="UP000182740"/>
    </source>
</evidence>
<dbReference type="SUPFAM" id="SSF69318">
    <property type="entry name" value="Integrin alpha N-terminal domain"/>
    <property type="match status" value="1"/>
</dbReference>
<dbReference type="Pfam" id="PF00089">
    <property type="entry name" value="Trypsin"/>
    <property type="match status" value="1"/>
</dbReference>
<dbReference type="RefSeq" id="WP_072480747.1">
    <property type="nucleotide sequence ID" value="NZ_FPJG01000006.1"/>
</dbReference>
<feature type="domain" description="Peptidase S1" evidence="3">
    <location>
        <begin position="29"/>
        <end position="223"/>
    </location>
</feature>
<organism evidence="4 5">
    <name type="scientific">Amycolatopsis australiensis</name>
    <dbReference type="NCBI Taxonomy" id="546364"/>
    <lineage>
        <taxon>Bacteria</taxon>
        <taxon>Bacillati</taxon>
        <taxon>Actinomycetota</taxon>
        <taxon>Actinomycetes</taxon>
        <taxon>Pseudonocardiales</taxon>
        <taxon>Pseudonocardiaceae</taxon>
        <taxon>Amycolatopsis</taxon>
    </lineage>
</organism>
<evidence type="ECO:0000313" key="4">
    <source>
        <dbReference type="EMBL" id="SFW90520.1"/>
    </source>
</evidence>
<feature type="signal peptide" evidence="2">
    <location>
        <begin position="1"/>
        <end position="28"/>
    </location>
</feature>
<dbReference type="EMBL" id="FPJG01000006">
    <property type="protein sequence ID" value="SFW90520.1"/>
    <property type="molecule type" value="Genomic_DNA"/>
</dbReference>
<dbReference type="Gene3D" id="2.40.128.340">
    <property type="match status" value="3"/>
</dbReference>
<protein>
    <submittedName>
        <fullName evidence="4">Repeat domain-containing protein</fullName>
    </submittedName>
</protein>
<accession>A0A1K1T1P4</accession>
<gene>
    <name evidence="4" type="ORF">SAMN04489730_7598</name>
</gene>
<dbReference type="InterPro" id="IPR043504">
    <property type="entry name" value="Peptidase_S1_PA_chymotrypsin"/>
</dbReference>
<dbReference type="GO" id="GO:0006508">
    <property type="term" value="P:proteolysis"/>
    <property type="evidence" value="ECO:0007669"/>
    <property type="project" value="InterPro"/>
</dbReference>
<evidence type="ECO:0000256" key="2">
    <source>
        <dbReference type="SAM" id="SignalP"/>
    </source>
</evidence>
<evidence type="ECO:0000256" key="1">
    <source>
        <dbReference type="ARBA" id="ARBA00022729"/>
    </source>
</evidence>
<dbReference type="PROSITE" id="PS50240">
    <property type="entry name" value="TRYPSIN_DOM"/>
    <property type="match status" value="1"/>
</dbReference>
<dbReference type="SMART" id="SM00020">
    <property type="entry name" value="Tryp_SPc"/>
    <property type="match status" value="1"/>
</dbReference>
<dbReference type="PANTHER" id="PTHR46580">
    <property type="entry name" value="SENSOR KINASE-RELATED"/>
    <property type="match status" value="1"/>
</dbReference>
<dbReference type="STRING" id="546364.SAMN04489730_7598"/>
<sequence>MRTNARRTATISAAVVAAGLLAAVPAAAVPGGSAAGLGFAAKITTDGRACSGALVEPALVLTAASCFPVNPPAQPVTVAVGGHTAKVTAVLPRTDRDAALVRLDTTITDVTPLKLSAAAGVPGASEQLTLAGWGRTGTEWVPDEAHTGTFTTSAAGATTLSLTGTADACKGDAGAPVYRADGTVVAVAGRSWQHGCFGETGTQQGTSAARVDDLSPWIRGEAIIGTAKAVGHGVTLTWTPLSASDGATYSVYASSDGPAVMSAEQFIGSTSGTTLLHSATARKTWHYLVISSTGAASPDFTAKTGARSPSDFSGDGKDDIATFTRANGADVFVAASDGSKFQGTSAKWHDAFGIGTEIPLAGDFNGDGKVDVATFTRGTTGDVYVALSDGTKFNGDGVKWHDNFAYNNEIPAIGDFNGDGKDDIAVFTLGGQADVYVALSDGTKFVGDGVKWHDHFGIDNELPYVGDFNGDGKDDIAVFNRGTTGDVYVALSDGFRFNGDSVKWHDNFAYNNEIPAIGDFNGDGKDDIAVFTRTSTGDVYVALSDGTKFNGDGVKWHDNFAYNNEIPAIGDFNGDGKSDVAVFTRGSLADVYVALSDGTKFNGDSVKWHDNFAYNDEVPVPRAITVL</sequence>
<dbReference type="InterPro" id="IPR028994">
    <property type="entry name" value="Integrin_alpha_N"/>
</dbReference>
<dbReference type="Gene3D" id="2.40.10.10">
    <property type="entry name" value="Trypsin-like serine proteases"/>
    <property type="match status" value="1"/>
</dbReference>
<proteinExistence type="predicted"/>
<dbReference type="GO" id="GO:0004252">
    <property type="term" value="F:serine-type endopeptidase activity"/>
    <property type="evidence" value="ECO:0007669"/>
    <property type="project" value="InterPro"/>
</dbReference>
<dbReference type="PRINTS" id="PR00722">
    <property type="entry name" value="CHYMOTRYPSIN"/>
</dbReference>
<dbReference type="AlphaFoldDB" id="A0A1K1T1P4"/>
<keyword evidence="5" id="KW-1185">Reference proteome</keyword>